<feature type="compositionally biased region" description="Polar residues" evidence="1">
    <location>
        <begin position="180"/>
        <end position="198"/>
    </location>
</feature>
<protein>
    <submittedName>
        <fullName evidence="2">Uncharacterized protein</fullName>
    </submittedName>
</protein>
<dbReference type="Proteomes" id="UP000689195">
    <property type="component" value="Unassembled WGS sequence"/>
</dbReference>
<feature type="compositionally biased region" description="Basic and acidic residues" evidence="1">
    <location>
        <begin position="166"/>
        <end position="179"/>
    </location>
</feature>
<dbReference type="AlphaFoldDB" id="A0A8S1U0N3"/>
<gene>
    <name evidence="2" type="ORF">PPENT_87.1.T0310224</name>
</gene>
<evidence type="ECO:0000313" key="3">
    <source>
        <dbReference type="Proteomes" id="UP000689195"/>
    </source>
</evidence>
<reference evidence="2" key="1">
    <citation type="submission" date="2021-01" db="EMBL/GenBank/DDBJ databases">
        <authorList>
            <consortium name="Genoscope - CEA"/>
            <person name="William W."/>
        </authorList>
    </citation>
    <scope>NUCLEOTIDE SEQUENCE</scope>
</reference>
<keyword evidence="3" id="KW-1185">Reference proteome</keyword>
<comment type="caution">
    <text evidence="2">The sequence shown here is derived from an EMBL/GenBank/DDBJ whole genome shotgun (WGS) entry which is preliminary data.</text>
</comment>
<dbReference type="EMBL" id="CAJJDO010000031">
    <property type="protein sequence ID" value="CAD8158210.1"/>
    <property type="molecule type" value="Genomic_DNA"/>
</dbReference>
<feature type="region of interest" description="Disordered" evidence="1">
    <location>
        <begin position="288"/>
        <end position="312"/>
    </location>
</feature>
<evidence type="ECO:0000256" key="1">
    <source>
        <dbReference type="SAM" id="MobiDB-lite"/>
    </source>
</evidence>
<feature type="region of interest" description="Disordered" evidence="1">
    <location>
        <begin position="166"/>
        <end position="198"/>
    </location>
</feature>
<name>A0A8S1U0N3_9CILI</name>
<organism evidence="2 3">
    <name type="scientific">Paramecium pentaurelia</name>
    <dbReference type="NCBI Taxonomy" id="43138"/>
    <lineage>
        <taxon>Eukaryota</taxon>
        <taxon>Sar</taxon>
        <taxon>Alveolata</taxon>
        <taxon>Ciliophora</taxon>
        <taxon>Intramacronucleata</taxon>
        <taxon>Oligohymenophorea</taxon>
        <taxon>Peniculida</taxon>
        <taxon>Parameciidae</taxon>
        <taxon>Paramecium</taxon>
    </lineage>
</organism>
<evidence type="ECO:0000313" key="2">
    <source>
        <dbReference type="EMBL" id="CAD8158210.1"/>
    </source>
</evidence>
<sequence>MNADEITFANNYSETIFQDRQLRFAYHSPLRSQSQFCVQKSRSQYVPNVSSVARVRIMSKLEMLDSLNKLKNDPPMNSQKSNKTDILSKVAQLVKKLQHRELPHKMIEATVLSRKTSVPKNTKLLLQQEHIVKQITITQRAKGKQQNQNQCQSHHELYNVELLRRSPEQKEQKSEDNNEQKLVQQRLPQIKSQKGFSRSTKNIAPIQKNVIVSYQTATNNSITQISNIQNTSNQQQDTKPIIKVNNFNNVSNLLQTTNVITKQPNSSETDKKSQAIISSLQILQQKQTAKRLPIPDSSNLSLSGWTDRSPIN</sequence>
<proteinExistence type="predicted"/>
<dbReference type="OrthoDB" id="306668at2759"/>
<feature type="compositionally biased region" description="Polar residues" evidence="1">
    <location>
        <begin position="296"/>
        <end position="312"/>
    </location>
</feature>
<accession>A0A8S1U0N3</accession>